<feature type="region of interest" description="Disordered" evidence="3">
    <location>
        <begin position="757"/>
        <end position="779"/>
    </location>
</feature>
<dbReference type="InterPro" id="IPR057670">
    <property type="entry name" value="SH3_retrovirus"/>
</dbReference>
<dbReference type="SUPFAM" id="SSF56672">
    <property type="entry name" value="DNA/RNA polymerases"/>
    <property type="match status" value="1"/>
</dbReference>
<proteinExistence type="predicted"/>
<dbReference type="Pfam" id="PF14223">
    <property type="entry name" value="Retrotran_gag_2"/>
    <property type="match status" value="1"/>
</dbReference>
<keyword evidence="2" id="KW-0862">Zinc</keyword>
<evidence type="ECO:0000313" key="6">
    <source>
        <dbReference type="EMBL" id="SPD17702.1"/>
    </source>
</evidence>
<dbReference type="Gene3D" id="3.30.420.10">
    <property type="entry name" value="Ribonuclease H-like superfamily/Ribonuclease H"/>
    <property type="match status" value="1"/>
</dbReference>
<reference evidence="6" key="1">
    <citation type="submission" date="2018-02" db="EMBL/GenBank/DDBJ databases">
        <authorList>
            <person name="Cohen D.B."/>
            <person name="Kent A.D."/>
        </authorList>
    </citation>
    <scope>NUCLEOTIDE SEQUENCE</scope>
</reference>
<sequence length="1614" mass="184350">MEGEKMAYKMMNQDFVKLDKFDGSNFIRWQDKMKFLLTALKIFYVLDPNLQPIPDSTPEDTEQLKQQRIKREEDELVCRGHILNTLSDRLYDLYTTMTSPKEIWKALETKYKTEKQGTDKFIIQKYFDFKMLDNVSVLDQVHELQILVHKLNDLSIKIPELFQVGAIIAKLPPSWNNYRKKLLHMAEGLTLEQIGTHLRIEEESRIREGTNSMSKVNEGTVNYVLNGGVGSSKTNKSFRPNKKIVKKTNSNKDKKGRACFHCGKKGHYIRECRFLKNQMKEKELNTSEANVVDEIVAMVSEMQIGMITEVHMANAAENSSEWWYDSGATIHVCNNKMLFKEYVEAGNGLEVLMGNHNTAKVLGTGTVELILSSGKKLKLTNVYHVPDIKKNLVSASLLSKNGVKAVLESDKLILSKFGVFVGKGYSCNGMYKLSLIINKNDVGCAYIVDSSLLWHARLGHLNFKYMKYMSKHGLISYKQDVHDKCEICIESKIRKKPFPSTNRDSQLLELVHSDVCELNGILTRGGKRYFITFIDDFSRYTYVYLMRNKDESFDMFKKYKTEVENQKDKRIKILRSDRGGEYFPQEFTIYCEENGLIHQRSAPYTPQQNGLAERKNRTLVDMLNAMIVSAKLPFNLWGEALLTACHVHNRVLSKKIQSSPYELWNGRKPNLNYLKVWGCIAYFRVPDPKRTKLGPRAIKSVFVGYAVNSKAYRMLDLSSNTIVESRDVEFIENKFINDSQIEPKQTQEFDSLVHDSLSGNKRIEPSSSSEQRRSQRVRKEKDFGPDFISYQVNVYLVEGNREKVLSKLPFVGNVEEDPSTYNEAMASRDAAFWREAVNDEMDSILSNNTWVLVDLPPASNTIGCKWVFRRKYRTDGTIQTFKARLVAKGFRQREGIDYFDTYAPVARITSIRVLIALASIYKLVVHQMDVKTAFLNGDLDEEVYMDQPEGFVLLGNEKKVCKLVKSLYGLKQAPKQWHEKFDTVILANGFKHNGADKCVYSKFTSEYGVIVCLYVDDMLIFGTNMLGVCETKKYLASVFKMKDLNEVDTILGIKVKRHSEGYALCQNHYIEKVLLKYKHLNVKEVNTPFDSNYKLVENTGRAIAQLEFASAIGSMMYAMHCTRPDIAFAVNRLSRYTSNPSTEHWKAIARVLGYLKKTKDLGLYYSGYPAVLEGYSDANWVTSVGDNKSTSGWIFTLGGGAISWASKKQSCISHSTMESEFIALASAGKEAEWLRNMLYDIELWPQPMSAISIYCDSQATMSKAYSKIYNGKSRHISLRHEYVRQLIEDGVISIVYVKSSGNLADPFTKGLSRDMSTGCRAWEFLPDSVAWTTNSGDWITAVKAVIDPMSQPRRKPKLLSSEVVPDDVVFDILTQMPVKSLIRFSGFVSLGFAYHSQNNDFKILRIVSFKRILGEQLRRTVLAEVYTLSTDSWRKVVISKIEFIAEPTHLFFNGALHSIAHTRDHDFHLNKCILSFDVNDERFCEIMLPPNYLDGIFNPFERLAVFKGSLALIVFGKKPVNFTFNSVCHIWVMKEYGVVESWTKKILPVDSGAEFFCCTDSGELLVPTADKGLNSYDPESLNKNKLDIQHPLWLGYTTSLMESLVLLDQVKYVI</sequence>
<accession>A0A2N9HZ56</accession>
<dbReference type="CDD" id="cd09272">
    <property type="entry name" value="RNase_HI_RT_Ty1"/>
    <property type="match status" value="1"/>
</dbReference>
<keyword evidence="1" id="KW-0645">Protease</keyword>
<dbReference type="GO" id="GO:0015074">
    <property type="term" value="P:DNA integration"/>
    <property type="evidence" value="ECO:0007669"/>
    <property type="project" value="InterPro"/>
</dbReference>
<dbReference type="InterPro" id="IPR017451">
    <property type="entry name" value="F-box-assoc_interact_dom"/>
</dbReference>
<dbReference type="Pfam" id="PF22936">
    <property type="entry name" value="Pol_BBD"/>
    <property type="match status" value="1"/>
</dbReference>
<feature type="compositionally biased region" description="Basic and acidic residues" evidence="3">
    <location>
        <begin position="770"/>
        <end position="779"/>
    </location>
</feature>
<dbReference type="SUPFAM" id="SSF57756">
    <property type="entry name" value="Retrovirus zinc finger-like domains"/>
    <property type="match status" value="1"/>
</dbReference>
<feature type="domain" description="Integrase catalytic" evidence="5">
    <location>
        <begin position="495"/>
        <end position="668"/>
    </location>
</feature>
<dbReference type="Pfam" id="PF07727">
    <property type="entry name" value="RVT_2"/>
    <property type="match status" value="1"/>
</dbReference>
<dbReference type="GO" id="GO:0008270">
    <property type="term" value="F:zinc ion binding"/>
    <property type="evidence" value="ECO:0007669"/>
    <property type="project" value="UniProtKB-KW"/>
</dbReference>
<dbReference type="Gene3D" id="4.10.60.10">
    <property type="entry name" value="Zinc finger, CCHC-type"/>
    <property type="match status" value="1"/>
</dbReference>
<dbReference type="Pfam" id="PF07734">
    <property type="entry name" value="FBA_1"/>
    <property type="match status" value="1"/>
</dbReference>
<dbReference type="InterPro" id="IPR036875">
    <property type="entry name" value="Znf_CCHC_sf"/>
</dbReference>
<evidence type="ECO:0000256" key="3">
    <source>
        <dbReference type="SAM" id="MobiDB-lite"/>
    </source>
</evidence>
<dbReference type="EMBL" id="OIVN01004484">
    <property type="protein sequence ID" value="SPD17702.1"/>
    <property type="molecule type" value="Genomic_DNA"/>
</dbReference>
<keyword evidence="2" id="KW-0479">Metal-binding</keyword>
<dbReference type="InterPro" id="IPR001878">
    <property type="entry name" value="Znf_CCHC"/>
</dbReference>
<evidence type="ECO:0000259" key="5">
    <source>
        <dbReference type="PROSITE" id="PS50994"/>
    </source>
</evidence>
<dbReference type="Pfam" id="PF13976">
    <property type="entry name" value="gag_pre-integrs"/>
    <property type="match status" value="1"/>
</dbReference>
<evidence type="ECO:0000259" key="4">
    <source>
        <dbReference type="PROSITE" id="PS50158"/>
    </source>
</evidence>
<dbReference type="GO" id="GO:0003676">
    <property type="term" value="F:nucleic acid binding"/>
    <property type="evidence" value="ECO:0007669"/>
    <property type="project" value="InterPro"/>
</dbReference>
<organism evidence="6">
    <name type="scientific">Fagus sylvatica</name>
    <name type="common">Beechnut</name>
    <dbReference type="NCBI Taxonomy" id="28930"/>
    <lineage>
        <taxon>Eukaryota</taxon>
        <taxon>Viridiplantae</taxon>
        <taxon>Streptophyta</taxon>
        <taxon>Embryophyta</taxon>
        <taxon>Tracheophyta</taxon>
        <taxon>Spermatophyta</taxon>
        <taxon>Magnoliopsida</taxon>
        <taxon>eudicotyledons</taxon>
        <taxon>Gunneridae</taxon>
        <taxon>Pentapetalae</taxon>
        <taxon>rosids</taxon>
        <taxon>fabids</taxon>
        <taxon>Fagales</taxon>
        <taxon>Fagaceae</taxon>
        <taxon>Fagus</taxon>
    </lineage>
</organism>
<dbReference type="PANTHER" id="PTHR47592">
    <property type="entry name" value="PBF68 PROTEIN"/>
    <property type="match status" value="1"/>
</dbReference>
<dbReference type="Pfam" id="PF00665">
    <property type="entry name" value="rve"/>
    <property type="match status" value="1"/>
</dbReference>
<dbReference type="InterPro" id="IPR025724">
    <property type="entry name" value="GAG-pre-integrase_dom"/>
</dbReference>
<dbReference type="NCBIfam" id="TIGR01640">
    <property type="entry name" value="F_box_assoc_1"/>
    <property type="match status" value="1"/>
</dbReference>
<dbReference type="InterPro" id="IPR001584">
    <property type="entry name" value="Integrase_cat-core"/>
</dbReference>
<dbReference type="PROSITE" id="PS50994">
    <property type="entry name" value="INTEGRASE"/>
    <property type="match status" value="1"/>
</dbReference>
<dbReference type="InterPro" id="IPR036397">
    <property type="entry name" value="RNaseH_sf"/>
</dbReference>
<keyword evidence="2" id="KW-0863">Zinc-finger</keyword>
<dbReference type="InterPro" id="IPR006527">
    <property type="entry name" value="F-box-assoc_dom_typ1"/>
</dbReference>
<name>A0A2N9HZ56_FAGSY</name>
<keyword evidence="1" id="KW-0064">Aspartyl protease</keyword>
<dbReference type="GO" id="GO:0004190">
    <property type="term" value="F:aspartic-type endopeptidase activity"/>
    <property type="evidence" value="ECO:0007669"/>
    <property type="project" value="UniProtKB-KW"/>
</dbReference>
<evidence type="ECO:0000256" key="1">
    <source>
        <dbReference type="ARBA" id="ARBA00022750"/>
    </source>
</evidence>
<evidence type="ECO:0008006" key="7">
    <source>
        <dbReference type="Google" id="ProtNLM"/>
    </source>
</evidence>
<feature type="domain" description="CCHC-type" evidence="4">
    <location>
        <begin position="259"/>
        <end position="273"/>
    </location>
</feature>
<evidence type="ECO:0000256" key="2">
    <source>
        <dbReference type="PROSITE-ProRule" id="PRU00047"/>
    </source>
</evidence>
<dbReference type="PROSITE" id="PS50158">
    <property type="entry name" value="ZF_CCHC"/>
    <property type="match status" value="1"/>
</dbReference>
<keyword evidence="1" id="KW-0378">Hydrolase</keyword>
<dbReference type="InterPro" id="IPR054722">
    <property type="entry name" value="PolX-like_BBD"/>
</dbReference>
<dbReference type="InterPro" id="IPR012337">
    <property type="entry name" value="RNaseH-like_sf"/>
</dbReference>
<gene>
    <name evidence="6" type="ORF">FSB_LOCUS45584</name>
</gene>
<dbReference type="PANTHER" id="PTHR47592:SF31">
    <property type="entry name" value="ZINC FINGER, CCHC-TYPE-RELATED"/>
    <property type="match status" value="1"/>
</dbReference>
<dbReference type="Pfam" id="PF25597">
    <property type="entry name" value="SH3_retrovirus"/>
    <property type="match status" value="1"/>
</dbReference>
<dbReference type="InterPro" id="IPR013103">
    <property type="entry name" value="RVT_2"/>
</dbReference>
<dbReference type="SUPFAM" id="SSF53098">
    <property type="entry name" value="Ribonuclease H-like"/>
    <property type="match status" value="1"/>
</dbReference>
<protein>
    <recommendedName>
        <fullName evidence="7">Integrase catalytic domain-containing protein</fullName>
    </recommendedName>
</protein>
<dbReference type="InterPro" id="IPR043502">
    <property type="entry name" value="DNA/RNA_pol_sf"/>
</dbReference>